<keyword evidence="2" id="KW-1185">Reference proteome</keyword>
<dbReference type="EMBL" id="LR999455">
    <property type="protein sequence ID" value="CAE6076586.1"/>
    <property type="molecule type" value="Genomic_DNA"/>
</dbReference>
<proteinExistence type="predicted"/>
<sequence>MPNLNRLSAYKSMEKMERLRRYEEIGGKCNDSNVRRADVEIFSRAAVFNGPDEAPMSLNDHVSEVMEKGEFDEIVDKEIWNDLGGGDDLVLRRSQVEAFLRLALRCVRYKKEDPVSSMLEVAKELKLIEKLS</sequence>
<gene>
    <name evidence="1" type="ORF">AARE701A_LOCUS13671</name>
</gene>
<reference evidence="1" key="1">
    <citation type="submission" date="2021-01" db="EMBL/GenBank/DDBJ databases">
        <authorList>
            <person name="Bezrukov I."/>
        </authorList>
    </citation>
    <scope>NUCLEOTIDE SEQUENCE</scope>
</reference>
<dbReference type="Proteomes" id="UP000682877">
    <property type="component" value="Chromosome 5"/>
</dbReference>
<evidence type="ECO:0000313" key="1">
    <source>
        <dbReference type="EMBL" id="CAE6076586.1"/>
    </source>
</evidence>
<organism evidence="1 2">
    <name type="scientific">Arabidopsis arenosa</name>
    <name type="common">Sand rock-cress</name>
    <name type="synonym">Cardaminopsis arenosa</name>
    <dbReference type="NCBI Taxonomy" id="38785"/>
    <lineage>
        <taxon>Eukaryota</taxon>
        <taxon>Viridiplantae</taxon>
        <taxon>Streptophyta</taxon>
        <taxon>Embryophyta</taxon>
        <taxon>Tracheophyta</taxon>
        <taxon>Spermatophyta</taxon>
        <taxon>Magnoliopsida</taxon>
        <taxon>eudicotyledons</taxon>
        <taxon>Gunneridae</taxon>
        <taxon>Pentapetalae</taxon>
        <taxon>rosids</taxon>
        <taxon>malvids</taxon>
        <taxon>Brassicales</taxon>
        <taxon>Brassicaceae</taxon>
        <taxon>Camelineae</taxon>
        <taxon>Arabidopsis</taxon>
    </lineage>
</organism>
<evidence type="ECO:0000313" key="2">
    <source>
        <dbReference type="Proteomes" id="UP000682877"/>
    </source>
</evidence>
<name>A0A8S2AK24_ARAAE</name>
<dbReference type="AlphaFoldDB" id="A0A8S2AK24"/>
<accession>A0A8S2AK24</accession>
<protein>
    <submittedName>
        <fullName evidence="1">Uncharacterized protein</fullName>
    </submittedName>
</protein>